<evidence type="ECO:0008006" key="4">
    <source>
        <dbReference type="Google" id="ProtNLM"/>
    </source>
</evidence>
<protein>
    <recommendedName>
        <fullName evidence="4">F0F1-ATPase subunit (ATPase_gene1)</fullName>
    </recommendedName>
</protein>
<name>A0A518DAV9_9BACT</name>
<dbReference type="OrthoDB" id="288695at2"/>
<evidence type="ECO:0000313" key="3">
    <source>
        <dbReference type="Proteomes" id="UP000317429"/>
    </source>
</evidence>
<organism evidence="2 3">
    <name type="scientific">Pirellulimonas nuda</name>
    <dbReference type="NCBI Taxonomy" id="2528009"/>
    <lineage>
        <taxon>Bacteria</taxon>
        <taxon>Pseudomonadati</taxon>
        <taxon>Planctomycetota</taxon>
        <taxon>Planctomycetia</taxon>
        <taxon>Pirellulales</taxon>
        <taxon>Lacipirellulaceae</taxon>
        <taxon>Pirellulimonas</taxon>
    </lineage>
</organism>
<reference evidence="2 3" key="1">
    <citation type="submission" date="2019-02" db="EMBL/GenBank/DDBJ databases">
        <title>Deep-cultivation of Planctomycetes and their phenomic and genomic characterization uncovers novel biology.</title>
        <authorList>
            <person name="Wiegand S."/>
            <person name="Jogler M."/>
            <person name="Boedeker C."/>
            <person name="Pinto D."/>
            <person name="Vollmers J."/>
            <person name="Rivas-Marin E."/>
            <person name="Kohn T."/>
            <person name="Peeters S.H."/>
            <person name="Heuer A."/>
            <person name="Rast P."/>
            <person name="Oberbeckmann S."/>
            <person name="Bunk B."/>
            <person name="Jeske O."/>
            <person name="Meyerdierks A."/>
            <person name="Storesund J.E."/>
            <person name="Kallscheuer N."/>
            <person name="Luecker S."/>
            <person name="Lage O.M."/>
            <person name="Pohl T."/>
            <person name="Merkel B.J."/>
            <person name="Hornburger P."/>
            <person name="Mueller R.-W."/>
            <person name="Bruemmer F."/>
            <person name="Labrenz M."/>
            <person name="Spormann A.M."/>
            <person name="Op den Camp H."/>
            <person name="Overmann J."/>
            <person name="Amann R."/>
            <person name="Jetten M.S.M."/>
            <person name="Mascher T."/>
            <person name="Medema M.H."/>
            <person name="Devos D.P."/>
            <person name="Kaster A.-K."/>
            <person name="Ovreas L."/>
            <person name="Rohde M."/>
            <person name="Galperin M.Y."/>
            <person name="Jogler C."/>
        </authorList>
    </citation>
    <scope>NUCLEOTIDE SEQUENCE [LARGE SCALE GENOMIC DNA]</scope>
    <source>
        <strain evidence="2 3">Pla175</strain>
    </source>
</reference>
<dbReference type="RefSeq" id="WP_145283734.1">
    <property type="nucleotide sequence ID" value="NZ_CP036291.1"/>
</dbReference>
<proteinExistence type="predicted"/>
<keyword evidence="1" id="KW-0812">Transmembrane</keyword>
<sequence length="99" mass="10425">MGLRPGGESAKEELGDRTPPTALASWWVGRLTFVGLLMVIPGLLGFWLDSQIGSVAVFGVVGFAGGSVLAIRYLIKLTADQSSGRPKRPSGVAANNREK</sequence>
<keyword evidence="3" id="KW-1185">Reference proteome</keyword>
<evidence type="ECO:0000256" key="1">
    <source>
        <dbReference type="SAM" id="Phobius"/>
    </source>
</evidence>
<keyword evidence="1" id="KW-0472">Membrane</keyword>
<dbReference type="EMBL" id="CP036291">
    <property type="protein sequence ID" value="QDU88620.1"/>
    <property type="molecule type" value="Genomic_DNA"/>
</dbReference>
<dbReference type="KEGG" id="pnd:Pla175_20000"/>
<evidence type="ECO:0000313" key="2">
    <source>
        <dbReference type="EMBL" id="QDU88620.1"/>
    </source>
</evidence>
<gene>
    <name evidence="2" type="ORF">Pla175_20000</name>
</gene>
<accession>A0A518DAV9</accession>
<dbReference type="Proteomes" id="UP000317429">
    <property type="component" value="Chromosome"/>
</dbReference>
<feature type="transmembrane region" description="Helical" evidence="1">
    <location>
        <begin position="27"/>
        <end position="48"/>
    </location>
</feature>
<dbReference type="AlphaFoldDB" id="A0A518DAV9"/>
<keyword evidence="1" id="KW-1133">Transmembrane helix</keyword>
<feature type="transmembrane region" description="Helical" evidence="1">
    <location>
        <begin position="54"/>
        <end position="75"/>
    </location>
</feature>